<gene>
    <name evidence="2" type="ORF">JIN82_02820</name>
</gene>
<comment type="caution">
    <text evidence="2">The sequence shown here is derived from an EMBL/GenBank/DDBJ whole genome shotgun (WGS) entry which is preliminary data.</text>
</comment>
<feature type="transmembrane region" description="Helical" evidence="1">
    <location>
        <begin position="12"/>
        <end position="35"/>
    </location>
</feature>
<dbReference type="Proteomes" id="UP000624703">
    <property type="component" value="Unassembled WGS sequence"/>
</dbReference>
<keyword evidence="1" id="KW-1133">Transmembrane helix</keyword>
<name>A0A8J7MDZ3_9BACT</name>
<dbReference type="AlphaFoldDB" id="A0A8J7MDZ3"/>
<sequence length="228" mass="24937">MQEIWQQALLPYNLPLTIMLGFVGLYVFLLILGAVDLDFLDFDFDTDGLDSDLDAGGASDAGLFASVLKLVNGSDIPLMLLLSLFTIFMWGANLCLNYYFNPDGTWLVAGILALVAFFISVIIMRLVSKPLSPFLRSFRAGENNDEPVVGRVAKVKSSQLTEKYGQLLVPRMKGAPALVNAKLEDGAQVANKDEFVLVTGKSEGLFIARLASELERDDSKVAYGDDWG</sequence>
<feature type="transmembrane region" description="Helical" evidence="1">
    <location>
        <begin position="78"/>
        <end position="100"/>
    </location>
</feature>
<dbReference type="RefSeq" id="WP_200310123.1">
    <property type="nucleotide sequence ID" value="NZ_JAENIM010000016.1"/>
</dbReference>
<keyword evidence="3" id="KW-1185">Reference proteome</keyword>
<proteinExistence type="predicted"/>
<organism evidence="2 3">
    <name type="scientific">Persicirhabdus sediminis</name>
    <dbReference type="NCBI Taxonomy" id="454144"/>
    <lineage>
        <taxon>Bacteria</taxon>
        <taxon>Pseudomonadati</taxon>
        <taxon>Verrucomicrobiota</taxon>
        <taxon>Verrucomicrobiia</taxon>
        <taxon>Verrucomicrobiales</taxon>
        <taxon>Verrucomicrobiaceae</taxon>
        <taxon>Persicirhabdus</taxon>
    </lineage>
</organism>
<keyword evidence="1" id="KW-0472">Membrane</keyword>
<accession>A0A8J7MDZ3</accession>
<dbReference type="EMBL" id="JAENIM010000016">
    <property type="protein sequence ID" value="MBK1790084.1"/>
    <property type="molecule type" value="Genomic_DNA"/>
</dbReference>
<protein>
    <submittedName>
        <fullName evidence="2">DUF1449 family protein</fullName>
    </submittedName>
</protein>
<feature type="transmembrane region" description="Helical" evidence="1">
    <location>
        <begin position="106"/>
        <end position="127"/>
    </location>
</feature>
<evidence type="ECO:0000313" key="2">
    <source>
        <dbReference type="EMBL" id="MBK1790084.1"/>
    </source>
</evidence>
<evidence type="ECO:0000256" key="1">
    <source>
        <dbReference type="SAM" id="Phobius"/>
    </source>
</evidence>
<evidence type="ECO:0000313" key="3">
    <source>
        <dbReference type="Proteomes" id="UP000624703"/>
    </source>
</evidence>
<keyword evidence="1" id="KW-0812">Transmembrane</keyword>
<reference evidence="2" key="1">
    <citation type="submission" date="2021-01" db="EMBL/GenBank/DDBJ databases">
        <title>Modified the classification status of verrucomicrobia.</title>
        <authorList>
            <person name="Feng X."/>
        </authorList>
    </citation>
    <scope>NUCLEOTIDE SEQUENCE</scope>
    <source>
        <strain evidence="2">_KCTC 22039</strain>
    </source>
</reference>